<organism evidence="9 10">
    <name type="scientific">Hydrococcus rivularis NIES-593</name>
    <dbReference type="NCBI Taxonomy" id="1921803"/>
    <lineage>
        <taxon>Bacteria</taxon>
        <taxon>Bacillati</taxon>
        <taxon>Cyanobacteriota</taxon>
        <taxon>Cyanophyceae</taxon>
        <taxon>Pleurocapsales</taxon>
        <taxon>Hydrococcaceae</taxon>
        <taxon>Hydrococcus</taxon>
    </lineage>
</organism>
<dbReference type="OrthoDB" id="5477114at2"/>
<dbReference type="InterPro" id="IPR049399">
    <property type="entry name" value="BDLP-like_hel"/>
</dbReference>
<dbReference type="InterPro" id="IPR030381">
    <property type="entry name" value="G_DYNAMIN_dom"/>
</dbReference>
<dbReference type="Pfam" id="PF00350">
    <property type="entry name" value="Dynamin_N"/>
    <property type="match status" value="1"/>
</dbReference>
<gene>
    <name evidence="9" type="ORF">NIES593_19615</name>
</gene>
<keyword evidence="10" id="KW-1185">Reference proteome</keyword>
<evidence type="ECO:0000256" key="7">
    <source>
        <dbReference type="SAM" id="Phobius"/>
    </source>
</evidence>
<feature type="domain" description="Dynamin-type G" evidence="8">
    <location>
        <begin position="72"/>
        <end position="316"/>
    </location>
</feature>
<evidence type="ECO:0000256" key="6">
    <source>
        <dbReference type="ARBA" id="ARBA00023136"/>
    </source>
</evidence>
<dbReference type="InterPro" id="IPR027417">
    <property type="entry name" value="P-loop_NTPase"/>
</dbReference>
<dbReference type="Gene3D" id="3.40.50.300">
    <property type="entry name" value="P-loop containing nucleotide triphosphate hydrolases"/>
    <property type="match status" value="1"/>
</dbReference>
<evidence type="ECO:0000256" key="1">
    <source>
        <dbReference type="ARBA" id="ARBA00004370"/>
    </source>
</evidence>
<protein>
    <submittedName>
        <fullName evidence="9">Dynamin</fullName>
    </submittedName>
</protein>
<keyword evidence="2" id="KW-0547">Nucleotide-binding</keyword>
<dbReference type="CDD" id="cd09912">
    <property type="entry name" value="DLP_2"/>
    <property type="match status" value="1"/>
</dbReference>
<dbReference type="PROSITE" id="PS51718">
    <property type="entry name" value="G_DYNAMIN_2"/>
    <property type="match status" value="1"/>
</dbReference>
<dbReference type="GO" id="GO:0005525">
    <property type="term" value="F:GTP binding"/>
    <property type="evidence" value="ECO:0007669"/>
    <property type="project" value="UniProtKB-KW"/>
</dbReference>
<dbReference type="AlphaFoldDB" id="A0A1U7H9E8"/>
<reference evidence="9 10" key="1">
    <citation type="submission" date="2016-11" db="EMBL/GenBank/DDBJ databases">
        <title>Draft Genome Sequences of Nine Cyanobacterial Strains from Diverse Habitats.</title>
        <authorList>
            <person name="Zhu T."/>
            <person name="Hou S."/>
            <person name="Lu X."/>
            <person name="Hess W.R."/>
        </authorList>
    </citation>
    <scope>NUCLEOTIDE SEQUENCE [LARGE SCALE GENOMIC DNA]</scope>
    <source>
        <strain evidence="9 10">NIES-593</strain>
    </source>
</reference>
<keyword evidence="5" id="KW-0342">GTP-binding</keyword>
<dbReference type="InterPro" id="IPR045063">
    <property type="entry name" value="Dynamin_N"/>
</dbReference>
<dbReference type="RefSeq" id="WP_073601194.1">
    <property type="nucleotide sequence ID" value="NZ_MRCB01000033.1"/>
</dbReference>
<dbReference type="InterPro" id="IPR027094">
    <property type="entry name" value="Mitofusin_fam"/>
</dbReference>
<dbReference type="GO" id="GO:0008053">
    <property type="term" value="P:mitochondrial fusion"/>
    <property type="evidence" value="ECO:0007669"/>
    <property type="project" value="TreeGrafter"/>
</dbReference>
<evidence type="ECO:0000256" key="4">
    <source>
        <dbReference type="ARBA" id="ARBA00023054"/>
    </source>
</evidence>
<dbReference type="Proteomes" id="UP000186868">
    <property type="component" value="Unassembled WGS sequence"/>
</dbReference>
<keyword evidence="6 7" id="KW-0472">Membrane</keyword>
<proteinExistence type="predicted"/>
<evidence type="ECO:0000256" key="2">
    <source>
        <dbReference type="ARBA" id="ARBA00022741"/>
    </source>
</evidence>
<dbReference type="GO" id="GO:0003924">
    <property type="term" value="F:GTPase activity"/>
    <property type="evidence" value="ECO:0007669"/>
    <property type="project" value="InterPro"/>
</dbReference>
<dbReference type="PANTHER" id="PTHR10465">
    <property type="entry name" value="TRANSMEMBRANE GTPASE FZO1"/>
    <property type="match status" value="1"/>
</dbReference>
<accession>A0A1U7H9E8</accession>
<evidence type="ECO:0000256" key="5">
    <source>
        <dbReference type="ARBA" id="ARBA00023134"/>
    </source>
</evidence>
<evidence type="ECO:0000259" key="8">
    <source>
        <dbReference type="PROSITE" id="PS51718"/>
    </source>
</evidence>
<comment type="caution">
    <text evidence="9">The sequence shown here is derived from an EMBL/GenBank/DDBJ whole genome shotgun (WGS) entry which is preliminary data.</text>
</comment>
<dbReference type="GO" id="GO:0016020">
    <property type="term" value="C:membrane"/>
    <property type="evidence" value="ECO:0007669"/>
    <property type="project" value="UniProtKB-SubCell"/>
</dbReference>
<dbReference type="Pfam" id="PF21808">
    <property type="entry name" value="Dynamin-like_hel_bact"/>
    <property type="match status" value="1"/>
</dbReference>
<evidence type="ECO:0000313" key="9">
    <source>
        <dbReference type="EMBL" id="OKH20206.1"/>
    </source>
</evidence>
<comment type="subcellular location">
    <subcellularLocation>
        <location evidence="1">Membrane</location>
    </subcellularLocation>
</comment>
<keyword evidence="7" id="KW-0812">Transmembrane</keyword>
<name>A0A1U7H9E8_9CYAN</name>
<dbReference type="EMBL" id="MRCB01000033">
    <property type="protein sequence ID" value="OKH20206.1"/>
    <property type="molecule type" value="Genomic_DNA"/>
</dbReference>
<dbReference type="PANTHER" id="PTHR10465:SF0">
    <property type="entry name" value="SARCALUMENIN"/>
    <property type="match status" value="1"/>
</dbReference>
<dbReference type="STRING" id="1921803.NIES593_19615"/>
<keyword evidence="7" id="KW-1133">Transmembrane helix</keyword>
<evidence type="ECO:0000256" key="3">
    <source>
        <dbReference type="ARBA" id="ARBA00022801"/>
    </source>
</evidence>
<feature type="transmembrane region" description="Helical" evidence="7">
    <location>
        <begin position="518"/>
        <end position="541"/>
    </location>
</feature>
<keyword evidence="3" id="KW-0378">Hydrolase</keyword>
<sequence>MVTSVEQTHHNEADRFISDVEKAKRARQEFAEYLSQMTQTLVTSEAEGEKASGRLGLEQDIADLNNVSENLRQGLFRLLVLGDMKRGKSTFLNALIGEKVLPADVNPCTAVLTIVRYGNDKQVTIHFNDSKSPETLDFLTFKQRYTIPPDEAKRLEEEGKQAFPDVNYAVVEYPLDILKNGVEFIDSPGLNDTEARNNLTLGYINNCHAILFVLSATQQCTKEERRYLENYLKDRGLTTFFLINGWDLIANKVDDEEEIEEAQGRIRTVFQSNLTPYCQVNGKNLYERRVFELNSLGALKARRNQPPGSLVGTGFDRFILSLDTFLTEERIIAELLKVKGLARQTYQHVHEAVERRLPLLDKGVEELRQKIKNVEPQFKQLVEIRDKFKDEIHTTSENYANGLADDFYHYFSNLSNTLETDFAPYQPNLKVFELLKAGKRKEFEQKLEQAFKQYFNDKMAAWSKGAEQKLKEAFSQLAQSAEAYGDVYSQITDKISEKLTGQPLETTTVSSEDKSPGWARWAGTAAGVLLGNYAGAALVGMGVLNWKALITQFITLVVANVILIEFFGVFLGGPIGMALAAMVVGPIQLAAARNQLIKTAKAEMKKSLPKIAKEQAWKVYNSVKEVFDNFEDEVNQRINSDIQSRKTELDELLAQKEYREIDHKKEVERLKALNGQIFAQWNCIEAAYDKLLEGTI</sequence>
<keyword evidence="4" id="KW-0175">Coiled coil</keyword>
<evidence type="ECO:0000313" key="10">
    <source>
        <dbReference type="Proteomes" id="UP000186868"/>
    </source>
</evidence>
<dbReference type="SUPFAM" id="SSF52540">
    <property type="entry name" value="P-loop containing nucleoside triphosphate hydrolases"/>
    <property type="match status" value="1"/>
</dbReference>
<feature type="transmembrane region" description="Helical" evidence="7">
    <location>
        <begin position="553"/>
        <end position="571"/>
    </location>
</feature>